<evidence type="ECO:0000313" key="6">
    <source>
        <dbReference type="Proteomes" id="UP001595420"/>
    </source>
</evidence>
<feature type="domain" description="5'-Nucleotidase C-terminal" evidence="4">
    <location>
        <begin position="342"/>
        <end position="489"/>
    </location>
</feature>
<evidence type="ECO:0000259" key="4">
    <source>
        <dbReference type="Pfam" id="PF02872"/>
    </source>
</evidence>
<feature type="domain" description="Calcineurin-like phosphoesterase" evidence="3">
    <location>
        <begin position="40"/>
        <end position="257"/>
    </location>
</feature>
<dbReference type="PANTHER" id="PTHR11575:SF24">
    <property type="entry name" value="5'-NUCLEOTIDASE"/>
    <property type="match status" value="1"/>
</dbReference>
<organism evidence="5 6">
    <name type="scientific">Falsiroseomonas tokyonensis</name>
    <dbReference type="NCBI Taxonomy" id="430521"/>
    <lineage>
        <taxon>Bacteria</taxon>
        <taxon>Pseudomonadati</taxon>
        <taxon>Pseudomonadota</taxon>
        <taxon>Alphaproteobacteria</taxon>
        <taxon>Acetobacterales</taxon>
        <taxon>Roseomonadaceae</taxon>
        <taxon>Falsiroseomonas</taxon>
    </lineage>
</organism>
<proteinExistence type="predicted"/>
<evidence type="ECO:0000256" key="2">
    <source>
        <dbReference type="SAM" id="SignalP"/>
    </source>
</evidence>
<gene>
    <name evidence="5" type="ORF">ACFOD3_04470</name>
</gene>
<feature type="signal peptide" evidence="2">
    <location>
        <begin position="1"/>
        <end position="24"/>
    </location>
</feature>
<evidence type="ECO:0000256" key="1">
    <source>
        <dbReference type="ARBA" id="ARBA00022729"/>
    </source>
</evidence>
<dbReference type="RefSeq" id="WP_216834969.1">
    <property type="nucleotide sequence ID" value="NZ_JAFNJS010000001.1"/>
</dbReference>
<accession>A0ABV7BQH0</accession>
<reference evidence="6" key="1">
    <citation type="journal article" date="2019" name="Int. J. Syst. Evol. Microbiol.">
        <title>The Global Catalogue of Microorganisms (GCM) 10K type strain sequencing project: providing services to taxonomists for standard genome sequencing and annotation.</title>
        <authorList>
            <consortium name="The Broad Institute Genomics Platform"/>
            <consortium name="The Broad Institute Genome Sequencing Center for Infectious Disease"/>
            <person name="Wu L."/>
            <person name="Ma J."/>
        </authorList>
    </citation>
    <scope>NUCLEOTIDE SEQUENCE [LARGE SCALE GENOMIC DNA]</scope>
    <source>
        <strain evidence="6">CGMCC 1.16855</strain>
    </source>
</reference>
<name>A0ABV7BQH0_9PROT</name>
<protein>
    <submittedName>
        <fullName evidence="5">Bifunctional metallophosphatase/5'-nucleotidase</fullName>
    </submittedName>
</protein>
<dbReference type="PANTHER" id="PTHR11575">
    <property type="entry name" value="5'-NUCLEOTIDASE-RELATED"/>
    <property type="match status" value="1"/>
</dbReference>
<dbReference type="EMBL" id="JBHRSB010000001">
    <property type="protein sequence ID" value="MFC2999136.1"/>
    <property type="molecule type" value="Genomic_DNA"/>
</dbReference>
<dbReference type="Proteomes" id="UP001595420">
    <property type="component" value="Unassembled WGS sequence"/>
</dbReference>
<dbReference type="InterPro" id="IPR008334">
    <property type="entry name" value="5'-Nucleotdase_C"/>
</dbReference>
<dbReference type="InterPro" id="IPR006179">
    <property type="entry name" value="5_nucleotidase/apyrase"/>
</dbReference>
<feature type="chain" id="PRO_5046988269" evidence="2">
    <location>
        <begin position="25"/>
        <end position="527"/>
    </location>
</feature>
<keyword evidence="6" id="KW-1185">Reference proteome</keyword>
<dbReference type="Pfam" id="PF02872">
    <property type="entry name" value="5_nucleotid_C"/>
    <property type="match status" value="1"/>
</dbReference>
<comment type="caution">
    <text evidence="5">The sequence shown here is derived from an EMBL/GenBank/DDBJ whole genome shotgun (WGS) entry which is preliminary data.</text>
</comment>
<evidence type="ECO:0000259" key="3">
    <source>
        <dbReference type="Pfam" id="PF00149"/>
    </source>
</evidence>
<sequence>MTQHPILGPILGRRLFATLPLALAAPALRAPAAQTAARVTLLHLNDFHSRHEGAQPSGAACRAGAPCAGGAARLVAGFHAARAAAVAEGRAVLALDAGDQFLGSLFYTLHKGMAEAAVQRQWGVQAMAPGNHDFNGGPAVLGAYLRALGVPLLAANLDAAAEPELAGLVAPYHVFTVGGARIGVVGLTLENIPQISSPGPRLRFTAAEEAVARAIAAIRAQGPASIVVLSHRGLSADQALASAVPGIDVIVGGHSHTLVSPPQLADGADRPVRIVQAGALGRWRGRLDLDLAADGRVAAHAGGSEEITAEMPEDAATARLVAGFAAPLGELRARPVARNAGGLENTTCRLGECAIGNLLADALLRAAPQADCALTNAGGIRTGLPAGQITLGDVLTTLPFSNTLATARLRGAVLLAALENGVSNPGSGRFPQVSGLAFTWNPLAPAGQRIAEARITTARRPGPIDAEADYLVATNDFLRRGGDGYAMLRDAALEAYDAGPPLEDAFAAHLAALGDVPARLEGRITAR</sequence>
<dbReference type="Pfam" id="PF00149">
    <property type="entry name" value="Metallophos"/>
    <property type="match status" value="1"/>
</dbReference>
<keyword evidence="1 2" id="KW-0732">Signal</keyword>
<evidence type="ECO:0000313" key="5">
    <source>
        <dbReference type="EMBL" id="MFC2999136.1"/>
    </source>
</evidence>
<dbReference type="InterPro" id="IPR004843">
    <property type="entry name" value="Calcineurin-like_PHP"/>
</dbReference>